<sequence length="260" mass="28903">MAHPRVYVRKGAPPDLYTNTVAAWLWSDRRAVIAGRAAAALHGAHWVDAKAPIELITEHRRPRPGIIVREERLAPDEICAMGDLRVTAPARTALDLARFLPRDEAVQHLDALARATRVSAAQVLGLAARYPGLRGIRQARTALALMDAGAQSPRETALRLLLVDEGFPRPVTQIAVSDGFNTAYLDMGWEEPRIGLEYDGRQHHTDRRQWVQDIGRNELIAAQGWINVHVVAEHGRRFIVRRVREAFARRGVPPFSAPGS</sequence>
<dbReference type="AlphaFoldDB" id="W9ANW0"/>
<evidence type="ECO:0000313" key="2">
    <source>
        <dbReference type="Proteomes" id="UP000028870"/>
    </source>
</evidence>
<proteinExistence type="predicted"/>
<name>W9ANW0_MYCCO</name>
<reference evidence="1" key="1">
    <citation type="submission" date="2014-03" db="EMBL/GenBank/DDBJ databases">
        <title>Draft Genome Sequence of Mycobacterium cosmeticum DSM 44829.</title>
        <authorList>
            <person name="Croce O."/>
            <person name="Robert C."/>
            <person name="Raoult D."/>
            <person name="Drancourt M."/>
        </authorList>
    </citation>
    <scope>NUCLEOTIDE SEQUENCE [LARGE SCALE GENOMIC DNA]</scope>
    <source>
        <strain evidence="1">DSM 44829</strain>
    </source>
</reference>
<dbReference type="Proteomes" id="UP000028870">
    <property type="component" value="Unassembled WGS sequence"/>
</dbReference>
<dbReference type="STRING" id="258533.BN977_01948"/>
<gene>
    <name evidence="1" type="ORF">BN977_01948</name>
</gene>
<protein>
    <recommendedName>
        <fullName evidence="3">Cullin, a subunit of E3 ubiquitin ligase</fullName>
    </recommendedName>
</protein>
<dbReference type="EMBL" id="CCBB010000001">
    <property type="protein sequence ID" value="CDO07148.1"/>
    <property type="molecule type" value="Genomic_DNA"/>
</dbReference>
<evidence type="ECO:0008006" key="3">
    <source>
        <dbReference type="Google" id="ProtNLM"/>
    </source>
</evidence>
<accession>W9ANW0</accession>
<organism evidence="1 2">
    <name type="scientific">Mycolicibacterium cosmeticum</name>
    <dbReference type="NCBI Taxonomy" id="258533"/>
    <lineage>
        <taxon>Bacteria</taxon>
        <taxon>Bacillati</taxon>
        <taxon>Actinomycetota</taxon>
        <taxon>Actinomycetes</taxon>
        <taxon>Mycobacteriales</taxon>
        <taxon>Mycobacteriaceae</taxon>
        <taxon>Mycolicibacterium</taxon>
    </lineage>
</organism>
<evidence type="ECO:0000313" key="1">
    <source>
        <dbReference type="EMBL" id="CDO07148.1"/>
    </source>
</evidence>
<keyword evidence="2" id="KW-1185">Reference proteome</keyword>
<comment type="caution">
    <text evidence="1">The sequence shown here is derived from an EMBL/GenBank/DDBJ whole genome shotgun (WGS) entry which is preliminary data.</text>
</comment>
<dbReference type="eggNOG" id="COG5340">
    <property type="taxonomic scope" value="Bacteria"/>
</dbReference>
<reference evidence="1" key="2">
    <citation type="submission" date="2014-03" db="EMBL/GenBank/DDBJ databases">
        <authorList>
            <person name="Urmite Genomes"/>
        </authorList>
    </citation>
    <scope>NUCLEOTIDE SEQUENCE</scope>
    <source>
        <strain evidence="1">DSM 44829</strain>
    </source>
</reference>